<dbReference type="InterPro" id="IPR019595">
    <property type="entry name" value="DUF2470"/>
</dbReference>
<organism evidence="2 3">
    <name type="scientific">Kribbella italica</name>
    <dbReference type="NCBI Taxonomy" id="1540520"/>
    <lineage>
        <taxon>Bacteria</taxon>
        <taxon>Bacillati</taxon>
        <taxon>Actinomycetota</taxon>
        <taxon>Actinomycetes</taxon>
        <taxon>Propionibacteriales</taxon>
        <taxon>Kribbellaceae</taxon>
        <taxon>Kribbella</taxon>
    </lineage>
</organism>
<dbReference type="Gene3D" id="3.20.180.10">
    <property type="entry name" value="PNP-oxidase-like"/>
    <property type="match status" value="1"/>
</dbReference>
<dbReference type="Proteomes" id="UP000549971">
    <property type="component" value="Unassembled WGS sequence"/>
</dbReference>
<proteinExistence type="predicted"/>
<name>A0A7W9MZD5_9ACTN</name>
<protein>
    <submittedName>
        <fullName evidence="2">Putative heme iron utilization protein</fullName>
    </submittedName>
</protein>
<keyword evidence="3" id="KW-1185">Reference proteome</keyword>
<dbReference type="RefSeq" id="WP_184803909.1">
    <property type="nucleotide sequence ID" value="NZ_JACHMY010000001.1"/>
</dbReference>
<evidence type="ECO:0000313" key="2">
    <source>
        <dbReference type="EMBL" id="MBB5841083.1"/>
    </source>
</evidence>
<dbReference type="SUPFAM" id="SSF50475">
    <property type="entry name" value="FMN-binding split barrel"/>
    <property type="match status" value="1"/>
</dbReference>
<evidence type="ECO:0000259" key="1">
    <source>
        <dbReference type="Pfam" id="PF10615"/>
    </source>
</evidence>
<dbReference type="EMBL" id="JACHMY010000001">
    <property type="protein sequence ID" value="MBB5841083.1"/>
    <property type="molecule type" value="Genomic_DNA"/>
</dbReference>
<dbReference type="AlphaFoldDB" id="A0A7W9MZD5"/>
<feature type="domain" description="DUF2470" evidence="1">
    <location>
        <begin position="12"/>
        <end position="86"/>
    </location>
</feature>
<dbReference type="InterPro" id="IPR037119">
    <property type="entry name" value="Haem_oxidase_HugZ-like_sf"/>
</dbReference>
<reference evidence="2 3" key="1">
    <citation type="submission" date="2020-08" db="EMBL/GenBank/DDBJ databases">
        <title>Sequencing the genomes of 1000 actinobacteria strains.</title>
        <authorList>
            <person name="Klenk H.-P."/>
        </authorList>
    </citation>
    <scope>NUCLEOTIDE SEQUENCE [LARGE SCALE GENOMIC DNA]</scope>
    <source>
        <strain evidence="2 3">DSM 28967</strain>
    </source>
</reference>
<comment type="caution">
    <text evidence="2">The sequence shown here is derived from an EMBL/GenBank/DDBJ whole genome shotgun (WGS) entry which is preliminary data.</text>
</comment>
<sequence length="93" mass="10232">MTEPFTPEIVSAVLRHMNEDHADDSLQIVRALGGHPDAVSVQLATIDPAGAVFAVTVETGGVVRVQLPWSEQIVERPQFRHEFARMQREAAEA</sequence>
<dbReference type="Pfam" id="PF10615">
    <property type="entry name" value="DUF2470"/>
    <property type="match status" value="1"/>
</dbReference>
<accession>A0A7W9MZD5</accession>
<evidence type="ECO:0000313" key="3">
    <source>
        <dbReference type="Proteomes" id="UP000549971"/>
    </source>
</evidence>
<gene>
    <name evidence="2" type="ORF">HDA39_007817</name>
</gene>